<name>A0AAW8JBT1_9GAMM</name>
<evidence type="ECO:0000256" key="2">
    <source>
        <dbReference type="ARBA" id="ARBA00006671"/>
    </source>
</evidence>
<protein>
    <submittedName>
        <fullName evidence="7">Fimbrial protein</fullName>
    </submittedName>
</protein>
<dbReference type="RefSeq" id="WP_308981772.1">
    <property type="nucleotide sequence ID" value="NZ_JAVIDL010000026.1"/>
</dbReference>
<organism evidence="7 8">
    <name type="scientific">Acinetobacter rudis</name>
    <dbReference type="NCBI Taxonomy" id="632955"/>
    <lineage>
        <taxon>Bacteria</taxon>
        <taxon>Pseudomonadati</taxon>
        <taxon>Pseudomonadota</taxon>
        <taxon>Gammaproteobacteria</taxon>
        <taxon>Moraxellales</taxon>
        <taxon>Moraxellaceae</taxon>
        <taxon>Acinetobacter</taxon>
    </lineage>
</organism>
<dbReference type="SUPFAM" id="SSF49401">
    <property type="entry name" value="Bacterial adhesins"/>
    <property type="match status" value="1"/>
</dbReference>
<evidence type="ECO:0000313" key="8">
    <source>
        <dbReference type="Proteomes" id="UP001243844"/>
    </source>
</evidence>
<comment type="caution">
    <text evidence="7">The sequence shown here is derived from an EMBL/GenBank/DDBJ whole genome shotgun (WGS) entry which is preliminary data.</text>
</comment>
<dbReference type="Proteomes" id="UP001243844">
    <property type="component" value="Unassembled WGS sequence"/>
</dbReference>
<dbReference type="GO" id="GO:0009289">
    <property type="term" value="C:pilus"/>
    <property type="evidence" value="ECO:0007669"/>
    <property type="project" value="UniProtKB-SubCell"/>
</dbReference>
<proteinExistence type="inferred from homology"/>
<dbReference type="AlphaFoldDB" id="A0AAW8JBT1"/>
<reference evidence="7" key="1">
    <citation type="submission" date="2023-08" db="EMBL/GenBank/DDBJ databases">
        <title>Emergence of clinically-relevant ST2 carbapenem-resistant Acinetobacter baumannii strains in hospital sewages in Zhejiang, East of China.</title>
        <authorList>
            <person name="Kaichao C."/>
            <person name="Zhang R."/>
        </authorList>
    </citation>
    <scope>NUCLEOTIDE SEQUENCE</scope>
    <source>
        <strain evidence="7">M-RB-37</strain>
    </source>
</reference>
<evidence type="ECO:0000256" key="4">
    <source>
        <dbReference type="ARBA" id="ARBA00023263"/>
    </source>
</evidence>
<dbReference type="PANTHER" id="PTHR33420:SF12">
    <property type="entry name" value="FIMBRIN-LIKE PROTEIN FIMI-RELATED"/>
    <property type="match status" value="1"/>
</dbReference>
<dbReference type="InterPro" id="IPR036937">
    <property type="entry name" value="Adhesion_dom_fimbrial_sf"/>
</dbReference>
<gene>
    <name evidence="7" type="ORF">RFH47_12515</name>
</gene>
<dbReference type="InterPro" id="IPR000259">
    <property type="entry name" value="Adhesion_dom_fimbrial"/>
</dbReference>
<comment type="similarity">
    <text evidence="2">Belongs to the fimbrial protein family.</text>
</comment>
<dbReference type="InterPro" id="IPR008966">
    <property type="entry name" value="Adhesion_dom_sf"/>
</dbReference>
<comment type="subcellular location">
    <subcellularLocation>
        <location evidence="1">Fimbrium</location>
    </subcellularLocation>
</comment>
<accession>A0AAW8JBT1</accession>
<feature type="chain" id="PRO_5043835564" evidence="5">
    <location>
        <begin position="20"/>
        <end position="184"/>
    </location>
</feature>
<evidence type="ECO:0000259" key="6">
    <source>
        <dbReference type="Pfam" id="PF00419"/>
    </source>
</evidence>
<sequence>MKKSILCGLFLLSSTSSFAMIDQEGVIHLSGYIYSATCELDINNQGPKDVGVNMGRYPTSSFSKIGDEVGGNGGFGQIKVSLKNCPSTGDLAVSFNGSTLAGNNEILNLDNAATGDTAQGLGIHVYSESDLNKPLNLDGSEIVKTAVSNSAEHEEGFVARYVSTAENVVSGEANATLNFRVTYK</sequence>
<dbReference type="InterPro" id="IPR050263">
    <property type="entry name" value="Bact_Fimbrial_Adh_Pro"/>
</dbReference>
<evidence type="ECO:0000256" key="3">
    <source>
        <dbReference type="ARBA" id="ARBA00022729"/>
    </source>
</evidence>
<dbReference type="EMBL" id="JAVIDL010000026">
    <property type="protein sequence ID" value="MDQ8936540.1"/>
    <property type="molecule type" value="Genomic_DNA"/>
</dbReference>
<keyword evidence="4" id="KW-0281">Fimbrium</keyword>
<feature type="domain" description="Fimbrial-type adhesion" evidence="6">
    <location>
        <begin position="27"/>
        <end position="184"/>
    </location>
</feature>
<dbReference type="PANTHER" id="PTHR33420">
    <property type="entry name" value="FIMBRIAL SUBUNIT ELFA-RELATED"/>
    <property type="match status" value="1"/>
</dbReference>
<keyword evidence="3 5" id="KW-0732">Signal</keyword>
<dbReference type="GO" id="GO:0043709">
    <property type="term" value="P:cell adhesion involved in single-species biofilm formation"/>
    <property type="evidence" value="ECO:0007669"/>
    <property type="project" value="TreeGrafter"/>
</dbReference>
<dbReference type="Gene3D" id="2.60.40.1090">
    <property type="entry name" value="Fimbrial-type adhesion domain"/>
    <property type="match status" value="1"/>
</dbReference>
<feature type="signal peptide" evidence="5">
    <location>
        <begin position="1"/>
        <end position="19"/>
    </location>
</feature>
<evidence type="ECO:0000256" key="5">
    <source>
        <dbReference type="SAM" id="SignalP"/>
    </source>
</evidence>
<evidence type="ECO:0000256" key="1">
    <source>
        <dbReference type="ARBA" id="ARBA00004561"/>
    </source>
</evidence>
<dbReference type="Pfam" id="PF00419">
    <property type="entry name" value="Fimbrial"/>
    <property type="match status" value="1"/>
</dbReference>
<evidence type="ECO:0000313" key="7">
    <source>
        <dbReference type="EMBL" id="MDQ8936540.1"/>
    </source>
</evidence>